<keyword evidence="1" id="KW-1133">Transmembrane helix</keyword>
<dbReference type="InterPro" id="IPR010545">
    <property type="entry name" value="SPP"/>
</dbReference>
<dbReference type="Proteomes" id="UP000178117">
    <property type="component" value="Unassembled WGS sequence"/>
</dbReference>
<keyword evidence="1" id="KW-0812">Transmembrane</keyword>
<keyword evidence="1" id="KW-0472">Membrane</keyword>
<protein>
    <submittedName>
        <fullName evidence="2">Uncharacterized protein</fullName>
    </submittedName>
</protein>
<evidence type="ECO:0000313" key="2">
    <source>
        <dbReference type="EMBL" id="OGN16547.1"/>
    </source>
</evidence>
<evidence type="ECO:0000256" key="1">
    <source>
        <dbReference type="SAM" id="Phobius"/>
    </source>
</evidence>
<reference evidence="2 3" key="1">
    <citation type="journal article" date="2016" name="Nat. Commun.">
        <title>Thousands of microbial genomes shed light on interconnected biogeochemical processes in an aquifer system.</title>
        <authorList>
            <person name="Anantharaman K."/>
            <person name="Brown C.T."/>
            <person name="Hug L.A."/>
            <person name="Sharon I."/>
            <person name="Castelle C.J."/>
            <person name="Probst A.J."/>
            <person name="Thomas B.C."/>
            <person name="Singh A."/>
            <person name="Wilkins M.J."/>
            <person name="Karaoz U."/>
            <person name="Brodie E.L."/>
            <person name="Williams K.H."/>
            <person name="Hubbard S.S."/>
            <person name="Banfield J.F."/>
        </authorList>
    </citation>
    <scope>NUCLEOTIDE SEQUENCE [LARGE SCALE GENOMIC DNA]</scope>
</reference>
<evidence type="ECO:0000313" key="3">
    <source>
        <dbReference type="Proteomes" id="UP000178117"/>
    </source>
</evidence>
<feature type="transmembrane region" description="Helical" evidence="1">
    <location>
        <begin position="123"/>
        <end position="151"/>
    </location>
</feature>
<feature type="transmembrane region" description="Helical" evidence="1">
    <location>
        <begin position="99"/>
        <end position="116"/>
    </location>
</feature>
<name>A0A1F8FTR6_9BACT</name>
<organism evidence="2 3">
    <name type="scientific">Candidatus Yanofskybacteria bacterium RIFCSPHIGHO2_02_FULL_50_12</name>
    <dbReference type="NCBI Taxonomy" id="1802685"/>
    <lineage>
        <taxon>Bacteria</taxon>
        <taxon>Candidatus Yanofskyibacteriota</taxon>
    </lineage>
</organism>
<dbReference type="AlphaFoldDB" id="A0A1F8FTR6"/>
<feature type="transmembrane region" description="Helical" evidence="1">
    <location>
        <begin position="72"/>
        <end position="93"/>
    </location>
</feature>
<feature type="transmembrane region" description="Helical" evidence="1">
    <location>
        <begin position="49"/>
        <end position="65"/>
    </location>
</feature>
<feature type="transmembrane region" description="Helical" evidence="1">
    <location>
        <begin position="12"/>
        <end position="29"/>
    </location>
</feature>
<feature type="transmembrane region" description="Helical" evidence="1">
    <location>
        <begin position="230"/>
        <end position="249"/>
    </location>
</feature>
<dbReference type="STRING" id="1802685.A3C88_01920"/>
<comment type="caution">
    <text evidence="2">The sequence shown here is derived from an EMBL/GenBank/DDBJ whole genome shotgun (WGS) entry which is preliminary data.</text>
</comment>
<dbReference type="Pfam" id="PF06550">
    <property type="entry name" value="SPP"/>
    <property type="match status" value="1"/>
</dbReference>
<dbReference type="EMBL" id="MGJZ01000030">
    <property type="protein sequence ID" value="OGN16547.1"/>
    <property type="molecule type" value="Genomic_DNA"/>
</dbReference>
<proteinExistence type="predicted"/>
<gene>
    <name evidence="2" type="ORF">A3C88_01920</name>
</gene>
<feature type="transmembrane region" description="Helical" evidence="1">
    <location>
        <begin position="256"/>
        <end position="278"/>
    </location>
</feature>
<accession>A0A1F8FTR6</accession>
<sequence length="279" mass="30335">MRLRPDLFLKEFLLFGATMVLGLLAAFRYEALTSGAPIIQVPSLSFADVIWLAILITLIAAAARFGRIARMVFWVFLTLIVISGSQIVLSIFLPLPWDVIAALAVAAVFFLWRIVLIHDAAMVLALAGMGAVIGISITPSVGIIALVVLSFYDIIAVYKTKHMVRMARSMIQTGAIFGFIIPKDFKSFLAPRRAAQEEHDEGRFMILGSGDIGLPLIFASSLMRESVPEAIIVGIFALAGAALTHLLFVNQEKRQAMAALPPIATMCLVGYLISLLIFT</sequence>